<dbReference type="AlphaFoldDB" id="A0AAE3SFR4"/>
<dbReference type="PANTHER" id="PTHR42983">
    <property type="entry name" value="DINITROGENASE IRON-MOLYBDENUM COFACTOR PROTEIN-RELATED"/>
    <property type="match status" value="1"/>
</dbReference>
<accession>A0AAE3SFR4</accession>
<dbReference type="EMBL" id="JAPDPJ010000035">
    <property type="protein sequence ID" value="MCW3787723.1"/>
    <property type="molecule type" value="Genomic_DNA"/>
</dbReference>
<dbReference type="InterPro" id="IPR033913">
    <property type="entry name" value="MTH1175_dom"/>
</dbReference>
<proteinExistence type="predicted"/>
<name>A0AAE3SFR4_9BACT</name>
<dbReference type="Pfam" id="PF02579">
    <property type="entry name" value="Nitro_FeMo-Co"/>
    <property type="match status" value="1"/>
</dbReference>
<comment type="caution">
    <text evidence="2">The sequence shown here is derived from an EMBL/GenBank/DDBJ whole genome shotgun (WGS) entry which is preliminary data.</text>
</comment>
<evidence type="ECO:0000313" key="2">
    <source>
        <dbReference type="EMBL" id="MCW3787723.1"/>
    </source>
</evidence>
<organism evidence="2 3">
    <name type="scientific">Plebeiibacterium sediminum</name>
    <dbReference type="NCBI Taxonomy" id="2992112"/>
    <lineage>
        <taxon>Bacteria</taxon>
        <taxon>Pseudomonadati</taxon>
        <taxon>Bacteroidota</taxon>
        <taxon>Bacteroidia</taxon>
        <taxon>Marinilabiliales</taxon>
        <taxon>Marinilabiliaceae</taxon>
        <taxon>Plebeiibacterium</taxon>
    </lineage>
</organism>
<gene>
    <name evidence="2" type="ORF">OM075_14700</name>
</gene>
<sequence length="113" mass="12067">MNKKIAIPVNEAGILDSHFGHCKFFALVSVVDGEIVSEEKIVPPPHEPGLLPRFLSDKGVTDIVAGGMGQKAIQLFQSNGVNAFVGAPQLTVAELIDGFLTESLSFTANYCDH</sequence>
<dbReference type="RefSeq" id="WP_301191287.1">
    <property type="nucleotide sequence ID" value="NZ_JAPDPJ010000035.1"/>
</dbReference>
<dbReference type="InterPro" id="IPR003731">
    <property type="entry name" value="Di-Nase_FeMo-co_biosynth"/>
</dbReference>
<dbReference type="InterPro" id="IPR036105">
    <property type="entry name" value="DiNase_FeMo-co_biosyn_sf"/>
</dbReference>
<dbReference type="Proteomes" id="UP001209229">
    <property type="component" value="Unassembled WGS sequence"/>
</dbReference>
<evidence type="ECO:0000259" key="1">
    <source>
        <dbReference type="Pfam" id="PF02579"/>
    </source>
</evidence>
<reference evidence="2" key="1">
    <citation type="submission" date="2022-10" db="EMBL/GenBank/DDBJ databases">
        <authorList>
            <person name="Yu W.X."/>
        </authorList>
    </citation>
    <scope>NUCLEOTIDE SEQUENCE</scope>
    <source>
        <strain evidence="2">AAT</strain>
    </source>
</reference>
<evidence type="ECO:0000313" key="3">
    <source>
        <dbReference type="Proteomes" id="UP001209229"/>
    </source>
</evidence>
<dbReference type="CDD" id="cd00851">
    <property type="entry name" value="MTH1175"/>
    <property type="match status" value="1"/>
</dbReference>
<feature type="domain" description="Dinitrogenase iron-molybdenum cofactor biosynthesis" evidence="1">
    <location>
        <begin position="15"/>
        <end position="99"/>
    </location>
</feature>
<keyword evidence="3" id="KW-1185">Reference proteome</keyword>
<protein>
    <submittedName>
        <fullName evidence="2">NifB/NifX family molybdenum-iron cluster-binding protein</fullName>
    </submittedName>
</protein>
<dbReference type="Gene3D" id="3.30.420.130">
    <property type="entry name" value="Dinitrogenase iron-molybdenum cofactor biosynthesis domain"/>
    <property type="match status" value="1"/>
</dbReference>
<dbReference type="PANTHER" id="PTHR42983:SF1">
    <property type="entry name" value="IRON-MOLYBDENUM PROTEIN"/>
    <property type="match status" value="1"/>
</dbReference>
<dbReference type="SUPFAM" id="SSF53146">
    <property type="entry name" value="Nitrogenase accessory factor-like"/>
    <property type="match status" value="1"/>
</dbReference>